<organism evidence="2 3">
    <name type="scientific">Ceraceosorus bombacis</name>
    <dbReference type="NCBI Taxonomy" id="401625"/>
    <lineage>
        <taxon>Eukaryota</taxon>
        <taxon>Fungi</taxon>
        <taxon>Dikarya</taxon>
        <taxon>Basidiomycota</taxon>
        <taxon>Ustilaginomycotina</taxon>
        <taxon>Exobasidiomycetes</taxon>
        <taxon>Ceraceosorales</taxon>
        <taxon>Ceraceosoraceae</taxon>
        <taxon>Ceraceosorus</taxon>
    </lineage>
</organism>
<sequence length="449" mass="51365">MDFLTPEWEDVDTQQPLILNTRTSGRISVMNTALDGSRTITEVSVLAALACDDPAEGKLQASNVLRKAPLPATAAEGRYFEHDGAYHFVLDLVERSRTHSIQVFRRIKDASYQLCRTIDPPSHFGVPACMSIRWPVGVVVTEVPPEGPETGWILFWNLETYKRFREVRLAHKTRAFEVDFDEEAGLIFVGTVYLSNNHDDVLHEQLHIDWRRVEGSAWNPSRVGRSNLEGYIKHISVIPDDEHFFKSSDNVHADIATDTLIVTYGWGLVLTRPYSKLKDRRFDCIKVAILHYCYVGERRSVGFTPIAPTLEVEQTAFGIGRLCQYATHRPPFSWMPLYHMIVIDLNAFRLDSMWTPKDHVFENVQAWLLETKGRPTSDSELSKDEERDPEAEDFFWHLWMDATTVYTIRTQSGLELVDFGLAVNPRPSPAAPDVSPKRQKQPARQARRR</sequence>
<evidence type="ECO:0000256" key="1">
    <source>
        <dbReference type="SAM" id="MobiDB-lite"/>
    </source>
</evidence>
<keyword evidence="3" id="KW-1185">Reference proteome</keyword>
<accession>A0A0P1BFI7</accession>
<dbReference type="EMBL" id="CCYA01000248">
    <property type="protein sequence ID" value="CEH14817.1"/>
    <property type="molecule type" value="Genomic_DNA"/>
</dbReference>
<protein>
    <submittedName>
        <fullName evidence="2">Uncharacterized protein</fullName>
    </submittedName>
</protein>
<dbReference type="Proteomes" id="UP000054845">
    <property type="component" value="Unassembled WGS sequence"/>
</dbReference>
<evidence type="ECO:0000313" key="3">
    <source>
        <dbReference type="Proteomes" id="UP000054845"/>
    </source>
</evidence>
<name>A0A0P1BFI7_9BASI</name>
<feature type="region of interest" description="Disordered" evidence="1">
    <location>
        <begin position="425"/>
        <end position="449"/>
    </location>
</feature>
<proteinExistence type="predicted"/>
<evidence type="ECO:0000313" key="2">
    <source>
        <dbReference type="EMBL" id="CEH14817.1"/>
    </source>
</evidence>
<reference evidence="3" key="1">
    <citation type="submission" date="2014-09" db="EMBL/GenBank/DDBJ databases">
        <authorList>
            <person name="Sharma Rahul"/>
            <person name="Thines Marco"/>
        </authorList>
    </citation>
    <scope>NUCLEOTIDE SEQUENCE [LARGE SCALE GENOMIC DNA]</scope>
</reference>
<dbReference type="AlphaFoldDB" id="A0A0P1BFI7"/>
<feature type="compositionally biased region" description="Basic residues" evidence="1">
    <location>
        <begin position="437"/>
        <end position="449"/>
    </location>
</feature>
<dbReference type="OrthoDB" id="10600772at2759"/>